<dbReference type="InterPro" id="IPR005817">
    <property type="entry name" value="Wnt"/>
</dbReference>
<keyword evidence="8" id="KW-0325">Glycoprotein</keyword>
<dbReference type="Pfam" id="PF00110">
    <property type="entry name" value="wnt"/>
    <property type="match status" value="1"/>
</dbReference>
<dbReference type="PANTHER" id="PTHR12027:SF72">
    <property type="entry name" value="PROTEIN WNT-6"/>
    <property type="match status" value="1"/>
</dbReference>
<sequence>MITVFYRGLANSGEISNSILDHRESNSIVGGTIFNGLNVPLRKKQRRLVRDNPGILNAISKDTRETSFVNAITAAGVTYAVSQACSLGALLDCSCQRISVASYDWRGCSDNIEFGYRKSKEFMDDRFRKRSDVKTFVLSHNYEAGRLTVRNYMRTVCKCHGMSGSCTLKTCWRKLPLFKDVGQKLKEKFDGAAKVMAGNNGRGFVPESDTLKIPGKEDLVYSEESPAFCEPNRKTGSLGTQGRECNHTSMGVDGCELLCCGRGSVPIRKKERNRTNFNSNAQQYKILVNDSRIKNLNIRQNPIYHLKVSKKHLSEEETLVERKINRSLNKMILCDDILYAKRFKNTCLKCEKLYMYTKCTPRRGRGEE</sequence>
<keyword evidence="5" id="KW-0272">Extracellular matrix</keyword>
<evidence type="ECO:0000256" key="1">
    <source>
        <dbReference type="ARBA" id="ARBA00004498"/>
    </source>
</evidence>
<dbReference type="PANTHER" id="PTHR12027">
    <property type="entry name" value="WNT RELATED"/>
    <property type="match status" value="1"/>
</dbReference>
<keyword evidence="7" id="KW-1015">Disulfide bond</keyword>
<proteinExistence type="inferred from homology"/>
<name>A0A443SHH3_9ACAR</name>
<dbReference type="STRING" id="299467.A0A443SHH3"/>
<evidence type="ECO:0000256" key="2">
    <source>
        <dbReference type="ARBA" id="ARBA00005683"/>
    </source>
</evidence>
<dbReference type="SMART" id="SM00097">
    <property type="entry name" value="WNT1"/>
    <property type="match status" value="1"/>
</dbReference>
<evidence type="ECO:0000256" key="6">
    <source>
        <dbReference type="ARBA" id="ARBA00022687"/>
    </source>
</evidence>
<dbReference type="OrthoDB" id="5945655at2759"/>
<keyword evidence="6 10" id="KW-0879">Wnt signaling pathway</keyword>
<dbReference type="GO" id="GO:0005615">
    <property type="term" value="C:extracellular space"/>
    <property type="evidence" value="ECO:0007669"/>
    <property type="project" value="TreeGrafter"/>
</dbReference>
<dbReference type="GO" id="GO:0060070">
    <property type="term" value="P:canonical Wnt signaling pathway"/>
    <property type="evidence" value="ECO:0007669"/>
    <property type="project" value="TreeGrafter"/>
</dbReference>
<comment type="function">
    <text evidence="10">Ligand for members of the frizzled family of seven transmembrane receptors.</text>
</comment>
<evidence type="ECO:0000256" key="10">
    <source>
        <dbReference type="RuleBase" id="RU003500"/>
    </source>
</evidence>
<keyword evidence="9" id="KW-0449">Lipoprotein</keyword>
<dbReference type="GO" id="GO:0030182">
    <property type="term" value="P:neuron differentiation"/>
    <property type="evidence" value="ECO:0007669"/>
    <property type="project" value="TreeGrafter"/>
</dbReference>
<comment type="subcellular location">
    <subcellularLocation>
        <location evidence="1 10">Secreted</location>
        <location evidence="1 10">Extracellular space</location>
        <location evidence="1 10">Extracellular matrix</location>
    </subcellularLocation>
</comment>
<protein>
    <recommendedName>
        <fullName evidence="10">Protein Wnt</fullName>
    </recommendedName>
</protein>
<evidence type="ECO:0000256" key="8">
    <source>
        <dbReference type="ARBA" id="ARBA00023180"/>
    </source>
</evidence>
<keyword evidence="4" id="KW-0964">Secreted</keyword>
<evidence type="ECO:0000256" key="3">
    <source>
        <dbReference type="ARBA" id="ARBA00022473"/>
    </source>
</evidence>
<evidence type="ECO:0000313" key="11">
    <source>
        <dbReference type="EMBL" id="RWS26966.1"/>
    </source>
</evidence>
<dbReference type="PROSITE" id="PS00246">
    <property type="entry name" value="WNT1"/>
    <property type="match status" value="1"/>
</dbReference>
<dbReference type="PRINTS" id="PR01349">
    <property type="entry name" value="WNTPROTEIN"/>
</dbReference>
<evidence type="ECO:0000256" key="5">
    <source>
        <dbReference type="ARBA" id="ARBA00022530"/>
    </source>
</evidence>
<dbReference type="GO" id="GO:0005125">
    <property type="term" value="F:cytokine activity"/>
    <property type="evidence" value="ECO:0007669"/>
    <property type="project" value="TreeGrafter"/>
</dbReference>
<keyword evidence="3 10" id="KW-0217">Developmental protein</keyword>
<comment type="similarity">
    <text evidence="2 10">Belongs to the Wnt family.</text>
</comment>
<comment type="caution">
    <text evidence="11">The sequence shown here is derived from an EMBL/GenBank/DDBJ whole genome shotgun (WGS) entry which is preliminary data.</text>
</comment>
<keyword evidence="12" id="KW-1185">Reference proteome</keyword>
<organism evidence="11 12">
    <name type="scientific">Leptotrombidium deliense</name>
    <dbReference type="NCBI Taxonomy" id="299467"/>
    <lineage>
        <taxon>Eukaryota</taxon>
        <taxon>Metazoa</taxon>
        <taxon>Ecdysozoa</taxon>
        <taxon>Arthropoda</taxon>
        <taxon>Chelicerata</taxon>
        <taxon>Arachnida</taxon>
        <taxon>Acari</taxon>
        <taxon>Acariformes</taxon>
        <taxon>Trombidiformes</taxon>
        <taxon>Prostigmata</taxon>
        <taxon>Anystina</taxon>
        <taxon>Parasitengona</taxon>
        <taxon>Trombiculoidea</taxon>
        <taxon>Trombiculidae</taxon>
        <taxon>Leptotrombidium</taxon>
    </lineage>
</organism>
<evidence type="ECO:0000256" key="9">
    <source>
        <dbReference type="ARBA" id="ARBA00023288"/>
    </source>
</evidence>
<dbReference type="EMBL" id="NCKV01002350">
    <property type="protein sequence ID" value="RWS26966.1"/>
    <property type="molecule type" value="Genomic_DNA"/>
</dbReference>
<dbReference type="GO" id="GO:0045165">
    <property type="term" value="P:cell fate commitment"/>
    <property type="evidence" value="ECO:0007669"/>
    <property type="project" value="TreeGrafter"/>
</dbReference>
<dbReference type="AlphaFoldDB" id="A0A443SHH3"/>
<dbReference type="Proteomes" id="UP000288716">
    <property type="component" value="Unassembled WGS sequence"/>
</dbReference>
<gene>
    <name evidence="11" type="ORF">B4U80_09726</name>
</gene>
<dbReference type="InterPro" id="IPR018161">
    <property type="entry name" value="Wnt_CS"/>
</dbReference>
<evidence type="ECO:0000256" key="7">
    <source>
        <dbReference type="ARBA" id="ARBA00023157"/>
    </source>
</evidence>
<dbReference type="VEuPathDB" id="VectorBase:LDEU005074"/>
<evidence type="ECO:0000313" key="12">
    <source>
        <dbReference type="Proteomes" id="UP000288716"/>
    </source>
</evidence>
<evidence type="ECO:0000256" key="4">
    <source>
        <dbReference type="ARBA" id="ARBA00022525"/>
    </source>
</evidence>
<dbReference type="GO" id="GO:0005109">
    <property type="term" value="F:frizzled binding"/>
    <property type="evidence" value="ECO:0007669"/>
    <property type="project" value="TreeGrafter"/>
</dbReference>
<reference evidence="11 12" key="1">
    <citation type="journal article" date="2018" name="Gigascience">
        <title>Genomes of trombidid mites reveal novel predicted allergens and laterally-transferred genes associated with secondary metabolism.</title>
        <authorList>
            <person name="Dong X."/>
            <person name="Chaisiri K."/>
            <person name="Xia D."/>
            <person name="Armstrong S.D."/>
            <person name="Fang Y."/>
            <person name="Donnelly M.J."/>
            <person name="Kadowaki T."/>
            <person name="McGarry J.W."/>
            <person name="Darby A.C."/>
            <person name="Makepeace B.L."/>
        </authorList>
    </citation>
    <scope>NUCLEOTIDE SEQUENCE [LARGE SCALE GENOMIC DNA]</scope>
    <source>
        <strain evidence="11">UoL-UT</strain>
    </source>
</reference>
<accession>A0A443SHH3</accession>